<reference evidence="2" key="1">
    <citation type="journal article" date="2017" name="Genome Biol.">
        <title>Comparative genomics reveals high biological diversity and specific adaptations in the industrially and medically important fungal genus Aspergillus.</title>
        <authorList>
            <person name="de Vries R.P."/>
            <person name="Riley R."/>
            <person name="Wiebenga A."/>
            <person name="Aguilar-Osorio G."/>
            <person name="Amillis S."/>
            <person name="Uchima C.A."/>
            <person name="Anderluh G."/>
            <person name="Asadollahi M."/>
            <person name="Askin M."/>
            <person name="Barry K."/>
            <person name="Battaglia E."/>
            <person name="Bayram O."/>
            <person name="Benocci T."/>
            <person name="Braus-Stromeyer S.A."/>
            <person name="Caldana C."/>
            <person name="Canovas D."/>
            <person name="Cerqueira G.C."/>
            <person name="Chen F."/>
            <person name="Chen W."/>
            <person name="Choi C."/>
            <person name="Clum A."/>
            <person name="Dos Santos R.A."/>
            <person name="Damasio A.R."/>
            <person name="Diallinas G."/>
            <person name="Emri T."/>
            <person name="Fekete E."/>
            <person name="Flipphi M."/>
            <person name="Freyberg S."/>
            <person name="Gallo A."/>
            <person name="Gournas C."/>
            <person name="Habgood R."/>
            <person name="Hainaut M."/>
            <person name="Harispe M.L."/>
            <person name="Henrissat B."/>
            <person name="Hilden K.S."/>
            <person name="Hope R."/>
            <person name="Hossain A."/>
            <person name="Karabika E."/>
            <person name="Karaffa L."/>
            <person name="Karanyi Z."/>
            <person name="Krasevec N."/>
            <person name="Kuo A."/>
            <person name="Kusch H."/>
            <person name="LaButti K."/>
            <person name="Lagendijk E.L."/>
            <person name="Lapidus A."/>
            <person name="Levasseur A."/>
            <person name="Lindquist E."/>
            <person name="Lipzen A."/>
            <person name="Logrieco A.F."/>
            <person name="MacCabe A."/>
            <person name="Maekelae M.R."/>
            <person name="Malavazi I."/>
            <person name="Melin P."/>
            <person name="Meyer V."/>
            <person name="Mielnichuk N."/>
            <person name="Miskei M."/>
            <person name="Molnar A.P."/>
            <person name="Mule G."/>
            <person name="Ngan C.Y."/>
            <person name="Orejas M."/>
            <person name="Orosz E."/>
            <person name="Ouedraogo J.P."/>
            <person name="Overkamp K.M."/>
            <person name="Park H.-S."/>
            <person name="Perrone G."/>
            <person name="Piumi F."/>
            <person name="Punt P.J."/>
            <person name="Ram A.F."/>
            <person name="Ramon A."/>
            <person name="Rauscher S."/>
            <person name="Record E."/>
            <person name="Riano-Pachon D.M."/>
            <person name="Robert V."/>
            <person name="Roehrig J."/>
            <person name="Ruller R."/>
            <person name="Salamov A."/>
            <person name="Salih N.S."/>
            <person name="Samson R.A."/>
            <person name="Sandor E."/>
            <person name="Sanguinetti M."/>
            <person name="Schuetze T."/>
            <person name="Sepcic K."/>
            <person name="Shelest E."/>
            <person name="Sherlock G."/>
            <person name="Sophianopoulou V."/>
            <person name="Squina F.M."/>
            <person name="Sun H."/>
            <person name="Susca A."/>
            <person name="Todd R.B."/>
            <person name="Tsang A."/>
            <person name="Unkles S.E."/>
            <person name="van de Wiele N."/>
            <person name="van Rossen-Uffink D."/>
            <person name="Oliveira J.V."/>
            <person name="Vesth T.C."/>
            <person name="Visser J."/>
            <person name="Yu J.-H."/>
            <person name="Zhou M."/>
            <person name="Andersen M.R."/>
            <person name="Archer D.B."/>
            <person name="Baker S.E."/>
            <person name="Benoit I."/>
            <person name="Brakhage A.A."/>
            <person name="Braus G.H."/>
            <person name="Fischer R."/>
            <person name="Frisvad J.C."/>
            <person name="Goldman G.H."/>
            <person name="Houbraken J."/>
            <person name="Oakley B."/>
            <person name="Pocsi I."/>
            <person name="Scazzocchio C."/>
            <person name="Seiboth B."/>
            <person name="vanKuyk P.A."/>
            <person name="Wortman J."/>
            <person name="Dyer P.S."/>
            <person name="Grigoriev I.V."/>
        </authorList>
    </citation>
    <scope>NUCLEOTIDE SEQUENCE [LARGE SCALE GENOMIC DNA]</scope>
    <source>
        <strain evidence="2">CBS 516.65</strain>
    </source>
</reference>
<dbReference type="RefSeq" id="XP_022400432.1">
    <property type="nucleotide sequence ID" value="XM_022544364.1"/>
</dbReference>
<sequence>MLLKRPQSCGIREKLRNRYEWCNIGQEMGIETRDVWHKTDWEAVKNNPQLLAQLQPNWLFNHDPQAYAYE</sequence>
<evidence type="ECO:0000313" key="1">
    <source>
        <dbReference type="EMBL" id="OJJ83734.1"/>
    </source>
</evidence>
<name>A0A1L9VIK2_ASPGL</name>
<evidence type="ECO:0000313" key="2">
    <source>
        <dbReference type="Proteomes" id="UP000184300"/>
    </source>
</evidence>
<organism evidence="1 2">
    <name type="scientific">Aspergillus glaucus CBS 516.65</name>
    <dbReference type="NCBI Taxonomy" id="1160497"/>
    <lineage>
        <taxon>Eukaryota</taxon>
        <taxon>Fungi</taxon>
        <taxon>Dikarya</taxon>
        <taxon>Ascomycota</taxon>
        <taxon>Pezizomycotina</taxon>
        <taxon>Eurotiomycetes</taxon>
        <taxon>Eurotiomycetidae</taxon>
        <taxon>Eurotiales</taxon>
        <taxon>Aspergillaceae</taxon>
        <taxon>Aspergillus</taxon>
        <taxon>Aspergillus subgen. Aspergillus</taxon>
    </lineage>
</organism>
<dbReference type="Proteomes" id="UP000184300">
    <property type="component" value="Unassembled WGS sequence"/>
</dbReference>
<proteinExistence type="predicted"/>
<dbReference type="GeneID" id="34460625"/>
<dbReference type="AlphaFoldDB" id="A0A1L9VIK2"/>
<gene>
    <name evidence="1" type="ORF">ASPGLDRAFT_338194</name>
</gene>
<protein>
    <submittedName>
        <fullName evidence="1">Uncharacterized protein</fullName>
    </submittedName>
</protein>
<dbReference type="STRING" id="1160497.A0A1L9VIK2"/>
<dbReference type="EMBL" id="KV878898">
    <property type="protein sequence ID" value="OJJ83734.1"/>
    <property type="molecule type" value="Genomic_DNA"/>
</dbReference>
<keyword evidence="2" id="KW-1185">Reference proteome</keyword>
<dbReference type="VEuPathDB" id="FungiDB:ASPGLDRAFT_338194"/>
<dbReference type="OrthoDB" id="16820at2759"/>
<accession>A0A1L9VIK2</accession>